<dbReference type="InterPro" id="IPR000524">
    <property type="entry name" value="Tscrpt_reg_HTH_GntR"/>
</dbReference>
<dbReference type="SUPFAM" id="SSF48008">
    <property type="entry name" value="GntR ligand-binding domain-like"/>
    <property type="match status" value="1"/>
</dbReference>
<dbReference type="Gene3D" id="1.10.10.10">
    <property type="entry name" value="Winged helix-like DNA-binding domain superfamily/Winged helix DNA-binding domain"/>
    <property type="match status" value="1"/>
</dbReference>
<evidence type="ECO:0000256" key="3">
    <source>
        <dbReference type="ARBA" id="ARBA00023163"/>
    </source>
</evidence>
<organism evidence="5 6">
    <name type="scientific">Microbacterium phycohabitans</name>
    <dbReference type="NCBI Taxonomy" id="3075993"/>
    <lineage>
        <taxon>Bacteria</taxon>
        <taxon>Bacillati</taxon>
        <taxon>Actinomycetota</taxon>
        <taxon>Actinomycetes</taxon>
        <taxon>Micrococcales</taxon>
        <taxon>Microbacteriaceae</taxon>
        <taxon>Microbacterium</taxon>
    </lineage>
</organism>
<dbReference type="InterPro" id="IPR011711">
    <property type="entry name" value="GntR_C"/>
</dbReference>
<name>A0ABU3SKT0_9MICO</name>
<dbReference type="Gene3D" id="1.20.120.530">
    <property type="entry name" value="GntR ligand-binding domain-like"/>
    <property type="match status" value="1"/>
</dbReference>
<keyword evidence="6" id="KW-1185">Reference proteome</keyword>
<evidence type="ECO:0000259" key="4">
    <source>
        <dbReference type="PROSITE" id="PS50949"/>
    </source>
</evidence>
<dbReference type="InterPro" id="IPR036388">
    <property type="entry name" value="WH-like_DNA-bd_sf"/>
</dbReference>
<accession>A0ABU3SKT0</accession>
<keyword evidence="3" id="KW-0804">Transcription</keyword>
<dbReference type="PANTHER" id="PTHR43537:SF5">
    <property type="entry name" value="UXU OPERON TRANSCRIPTIONAL REGULATOR"/>
    <property type="match status" value="1"/>
</dbReference>
<evidence type="ECO:0000256" key="2">
    <source>
        <dbReference type="ARBA" id="ARBA00023125"/>
    </source>
</evidence>
<keyword evidence="1" id="KW-0805">Transcription regulation</keyword>
<dbReference type="Proteomes" id="UP001261125">
    <property type="component" value="Unassembled WGS sequence"/>
</dbReference>
<keyword evidence="2" id="KW-0238">DNA-binding</keyword>
<dbReference type="PANTHER" id="PTHR43537">
    <property type="entry name" value="TRANSCRIPTIONAL REGULATOR, GNTR FAMILY"/>
    <property type="match status" value="1"/>
</dbReference>
<reference evidence="5 6" key="1">
    <citation type="submission" date="2023-09" db="EMBL/GenBank/DDBJ databases">
        <title>Microbacterium fusihabitans sp. nov., Microbacterium phycihabitans sp. nov., and Microbacterium cervinum sp. nov., isolated from dried seaweeds of beach.</title>
        <authorList>
            <person name="Lee S.D."/>
        </authorList>
    </citation>
    <scope>NUCLEOTIDE SEQUENCE [LARGE SCALE GENOMIC DNA]</scope>
    <source>
        <strain evidence="5 6">KSW2-29</strain>
    </source>
</reference>
<evidence type="ECO:0000256" key="1">
    <source>
        <dbReference type="ARBA" id="ARBA00023015"/>
    </source>
</evidence>
<dbReference type="PROSITE" id="PS50949">
    <property type="entry name" value="HTH_GNTR"/>
    <property type="match status" value="1"/>
</dbReference>
<dbReference type="InterPro" id="IPR036390">
    <property type="entry name" value="WH_DNA-bd_sf"/>
</dbReference>
<proteinExistence type="predicted"/>
<dbReference type="SMART" id="SM00345">
    <property type="entry name" value="HTH_GNTR"/>
    <property type="match status" value="1"/>
</dbReference>
<evidence type="ECO:0000313" key="5">
    <source>
        <dbReference type="EMBL" id="MDU0345414.1"/>
    </source>
</evidence>
<comment type="caution">
    <text evidence="5">The sequence shown here is derived from an EMBL/GenBank/DDBJ whole genome shotgun (WGS) entry which is preliminary data.</text>
</comment>
<dbReference type="SUPFAM" id="SSF46785">
    <property type="entry name" value="Winged helix' DNA-binding domain"/>
    <property type="match status" value="1"/>
</dbReference>
<evidence type="ECO:0000313" key="6">
    <source>
        <dbReference type="Proteomes" id="UP001261125"/>
    </source>
</evidence>
<dbReference type="PRINTS" id="PR00035">
    <property type="entry name" value="HTHGNTR"/>
</dbReference>
<sequence length="243" mass="26687">MPVQKVSAYEGIVEQIEAAIDSGELKPGDRLPGERRLMEDFSVSRATVREALRVLQATGLVESRPGDPRGPVISAFTPRLLEKSLGQLSRQATSRAELLQFRLFLEGTASYLAAQHHTDEQMARIDDNLQRMRDCVDSGDLTTYPKLVRAFHDTIREAAANSLIAVCGSVVSDTMTDLMGGRIASDRDPKTLLKRSVADGTKLVKIIRARDAQAARQASVESIYRFYEADLTPAERTAVSAVI</sequence>
<dbReference type="CDD" id="cd07377">
    <property type="entry name" value="WHTH_GntR"/>
    <property type="match status" value="1"/>
</dbReference>
<feature type="domain" description="HTH gntR-type" evidence="4">
    <location>
        <begin position="6"/>
        <end position="76"/>
    </location>
</feature>
<dbReference type="SMART" id="SM00895">
    <property type="entry name" value="FCD"/>
    <property type="match status" value="1"/>
</dbReference>
<dbReference type="RefSeq" id="WP_316004272.1">
    <property type="nucleotide sequence ID" value="NZ_JAWDIT010000002.1"/>
</dbReference>
<protein>
    <submittedName>
        <fullName evidence="5">GntR family transcriptional regulator</fullName>
    </submittedName>
</protein>
<dbReference type="Pfam" id="PF00392">
    <property type="entry name" value="GntR"/>
    <property type="match status" value="1"/>
</dbReference>
<gene>
    <name evidence="5" type="ORF">RWH44_06815</name>
</gene>
<dbReference type="Pfam" id="PF07729">
    <property type="entry name" value="FCD"/>
    <property type="match status" value="1"/>
</dbReference>
<dbReference type="InterPro" id="IPR008920">
    <property type="entry name" value="TF_FadR/GntR_C"/>
</dbReference>
<dbReference type="EMBL" id="JAWDIT010000002">
    <property type="protein sequence ID" value="MDU0345414.1"/>
    <property type="molecule type" value="Genomic_DNA"/>
</dbReference>